<feature type="region of interest" description="Disordered" evidence="1">
    <location>
        <begin position="22"/>
        <end position="45"/>
    </location>
</feature>
<evidence type="ECO:0000256" key="1">
    <source>
        <dbReference type="SAM" id="MobiDB-lite"/>
    </source>
</evidence>
<organism evidence="2 3">
    <name type="scientific">Planococcus liqunii</name>
    <dbReference type="NCBI Taxonomy" id="3058394"/>
    <lineage>
        <taxon>Bacteria</taxon>
        <taxon>Bacillati</taxon>
        <taxon>Bacillota</taxon>
        <taxon>Bacilli</taxon>
        <taxon>Bacillales</taxon>
        <taxon>Caryophanaceae</taxon>
        <taxon>Planococcus</taxon>
    </lineage>
</organism>
<comment type="caution">
    <text evidence="2">The sequence shown here is derived from an EMBL/GenBank/DDBJ whole genome shotgun (WGS) entry which is preliminary data.</text>
</comment>
<dbReference type="EMBL" id="JAUJWW010000002">
    <property type="protein sequence ID" value="MDN7226924.1"/>
    <property type="molecule type" value="Genomic_DNA"/>
</dbReference>
<proteinExistence type="predicted"/>
<keyword evidence="3" id="KW-1185">Reference proteome</keyword>
<accession>A0ABT8MPU8</accession>
<name>A0ABT8MPU8_9BACL</name>
<feature type="compositionally biased region" description="Polar residues" evidence="1">
    <location>
        <begin position="35"/>
        <end position="45"/>
    </location>
</feature>
<sequence>MLKLAERAEIVVNAHKRRLPKEKALFTSEKPSKSGLGQSNFAERK</sequence>
<gene>
    <name evidence="2" type="ORF">QWY15_06385</name>
</gene>
<dbReference type="Proteomes" id="UP001172054">
    <property type="component" value="Unassembled WGS sequence"/>
</dbReference>
<dbReference type="RefSeq" id="WP_301725782.1">
    <property type="nucleotide sequence ID" value="NZ_JAUJWW010000002.1"/>
</dbReference>
<reference evidence="2 3" key="1">
    <citation type="submission" date="2023-06" db="EMBL/GenBank/DDBJ databases">
        <title>Novel species in genus Planococcus.</title>
        <authorList>
            <person name="Ning S."/>
        </authorList>
    </citation>
    <scope>NUCLEOTIDE SEQUENCE [LARGE SCALE GENOMIC DNA]</scope>
    <source>
        <strain evidence="2 3">N064</strain>
    </source>
</reference>
<protein>
    <submittedName>
        <fullName evidence="2">Uncharacterized protein</fullName>
    </submittedName>
</protein>
<evidence type="ECO:0000313" key="3">
    <source>
        <dbReference type="Proteomes" id="UP001172054"/>
    </source>
</evidence>
<evidence type="ECO:0000313" key="2">
    <source>
        <dbReference type="EMBL" id="MDN7226924.1"/>
    </source>
</evidence>